<keyword evidence="2" id="KW-1185">Reference proteome</keyword>
<accession>F2L800</accession>
<protein>
    <submittedName>
        <fullName evidence="1">Uncharacterized protein</fullName>
    </submittedName>
</protein>
<name>F2L800_BURGS</name>
<reference evidence="1 2" key="1">
    <citation type="journal article" date="2011" name="J. Bacteriol.">
        <title>Complete genome sequence of Burkholderia gladioli BSR3.</title>
        <authorList>
            <person name="Seo Y.S."/>
            <person name="Lim J."/>
            <person name="Choi B.S."/>
            <person name="Kim H."/>
            <person name="Goo E."/>
            <person name="Lee B."/>
            <person name="Lim J.S."/>
            <person name="Choi I.Y."/>
            <person name="Moon J.S."/>
            <person name="Kim J."/>
            <person name="Hwang I."/>
        </authorList>
    </citation>
    <scope>NUCLEOTIDE SEQUENCE [LARGE SCALE GENOMIC DNA]</scope>
    <source>
        <strain evidence="1 2">BSR3</strain>
    </source>
</reference>
<dbReference type="KEGG" id="bgd:bgla_1g10125"/>
<organism evidence="1 2">
    <name type="scientific">Burkholderia gladioli (strain BSR3)</name>
    <dbReference type="NCBI Taxonomy" id="999541"/>
    <lineage>
        <taxon>Bacteria</taxon>
        <taxon>Pseudomonadati</taxon>
        <taxon>Pseudomonadota</taxon>
        <taxon>Betaproteobacteria</taxon>
        <taxon>Burkholderiales</taxon>
        <taxon>Burkholderiaceae</taxon>
        <taxon>Burkholderia</taxon>
    </lineage>
</organism>
<proteinExistence type="predicted"/>
<evidence type="ECO:0000313" key="2">
    <source>
        <dbReference type="Proteomes" id="UP000008316"/>
    </source>
</evidence>
<dbReference type="AlphaFoldDB" id="F2L800"/>
<dbReference type="HOGENOM" id="CLU_3248303_0_0_4"/>
<dbReference type="Proteomes" id="UP000008316">
    <property type="component" value="Chromosome 1"/>
</dbReference>
<dbReference type="EMBL" id="CP002599">
    <property type="protein sequence ID" value="AEA59695.1"/>
    <property type="molecule type" value="Genomic_DNA"/>
</dbReference>
<gene>
    <name evidence="1" type="ordered locus">bgla_1g10125</name>
</gene>
<sequence>MTCRFRFRARHCKQMWTSRKQMKRWVTVGARGEPAVVRAGLS</sequence>
<evidence type="ECO:0000313" key="1">
    <source>
        <dbReference type="EMBL" id="AEA59695.1"/>
    </source>
</evidence>